<dbReference type="EMBL" id="KQ976666">
    <property type="protein sequence ID" value="KYM78287.1"/>
    <property type="molecule type" value="Genomic_DNA"/>
</dbReference>
<name>A0A151HZY5_9HYME</name>
<sequence>MLNRWTIERNSIGWECRFRTLVTEKAHPVSCQLTVENIPVTVRSKYIKIISMQRSHVDSRLDNHHEMVTSWMHACLFVCYTRCINEVTAVQLPSRWRRDQSSHGVGFKPTFVDRDCNIRVEPMGFNICEKQNEISLSSS</sequence>
<dbReference type="Proteomes" id="UP000078540">
    <property type="component" value="Unassembled WGS sequence"/>
</dbReference>
<protein>
    <submittedName>
        <fullName evidence="1">Uncharacterized protein</fullName>
    </submittedName>
</protein>
<proteinExistence type="predicted"/>
<evidence type="ECO:0000313" key="2">
    <source>
        <dbReference type="Proteomes" id="UP000078540"/>
    </source>
</evidence>
<gene>
    <name evidence="1" type="ORF">ALC53_11275</name>
</gene>
<accession>A0A151HZY5</accession>
<dbReference type="AlphaFoldDB" id="A0A151HZY5"/>
<reference evidence="1 2" key="1">
    <citation type="submission" date="2015-09" db="EMBL/GenBank/DDBJ databases">
        <title>Atta colombica WGS genome.</title>
        <authorList>
            <person name="Nygaard S."/>
            <person name="Hu H."/>
            <person name="Boomsma J."/>
            <person name="Zhang G."/>
        </authorList>
    </citation>
    <scope>NUCLEOTIDE SEQUENCE [LARGE SCALE GENOMIC DNA]</scope>
    <source>
        <strain evidence="1">Treedump-2</strain>
        <tissue evidence="1">Whole body</tissue>
    </source>
</reference>
<keyword evidence="2" id="KW-1185">Reference proteome</keyword>
<evidence type="ECO:0000313" key="1">
    <source>
        <dbReference type="EMBL" id="KYM78287.1"/>
    </source>
</evidence>
<organism evidence="1 2">
    <name type="scientific">Atta colombica</name>
    <dbReference type="NCBI Taxonomy" id="520822"/>
    <lineage>
        <taxon>Eukaryota</taxon>
        <taxon>Metazoa</taxon>
        <taxon>Ecdysozoa</taxon>
        <taxon>Arthropoda</taxon>
        <taxon>Hexapoda</taxon>
        <taxon>Insecta</taxon>
        <taxon>Pterygota</taxon>
        <taxon>Neoptera</taxon>
        <taxon>Endopterygota</taxon>
        <taxon>Hymenoptera</taxon>
        <taxon>Apocrita</taxon>
        <taxon>Aculeata</taxon>
        <taxon>Formicoidea</taxon>
        <taxon>Formicidae</taxon>
        <taxon>Myrmicinae</taxon>
        <taxon>Atta</taxon>
    </lineage>
</organism>